<evidence type="ECO:0000256" key="3">
    <source>
        <dbReference type="HAMAP-Rule" id="MF_02225"/>
    </source>
</evidence>
<dbReference type="EC" id="4.1.1.36" evidence="3"/>
<dbReference type="InterPro" id="IPR007085">
    <property type="entry name" value="DNA/pantothenate-metab_flavo_C"/>
</dbReference>
<keyword evidence="3" id="KW-0511">Multifunctional enzyme</keyword>
<comment type="caution">
    <text evidence="7">The sequence shown here is derived from an EMBL/GenBank/DDBJ whole genome shotgun (WGS) entry which is preliminary data.</text>
</comment>
<comment type="cofactor">
    <cofactor evidence="3">
        <name>FMN</name>
        <dbReference type="ChEBI" id="CHEBI:58210"/>
    </cofactor>
    <text evidence="3">Binds 1 FMN per subunit.</text>
</comment>
<comment type="pathway">
    <text evidence="3 4">Cofactor biosynthesis; coenzyme A biosynthesis; CoA from (R)-pantothenate: step 3/5.</text>
</comment>
<keyword evidence="3 4" id="KW-0288">FMN</keyword>
<comment type="function">
    <text evidence="3">Catalyzes two sequential steps in the biosynthesis of coenzyme A. In the first step cysteine is conjugated to 4'-phosphopantothenate to form 4-phosphopantothenoylcysteine. In the second step the latter compound is decarboxylated to form 4'-phosphopantotheine.</text>
</comment>
<dbReference type="GO" id="GO:0015937">
    <property type="term" value="P:coenzyme A biosynthetic process"/>
    <property type="evidence" value="ECO:0007669"/>
    <property type="project" value="UniProtKB-UniRule"/>
</dbReference>
<feature type="binding site" evidence="3">
    <location>
        <position position="324"/>
    </location>
    <ligand>
        <name>CTP</name>
        <dbReference type="ChEBI" id="CHEBI:37563"/>
    </ligand>
</feature>
<dbReference type="GO" id="GO:0010181">
    <property type="term" value="F:FMN binding"/>
    <property type="evidence" value="ECO:0007669"/>
    <property type="project" value="UniProtKB-UniRule"/>
</dbReference>
<dbReference type="UniPathway" id="UPA00241">
    <property type="reaction ID" value="UER00353"/>
</dbReference>
<dbReference type="Gene3D" id="3.40.50.1950">
    <property type="entry name" value="Flavin prenyltransferase-like"/>
    <property type="match status" value="1"/>
</dbReference>
<keyword evidence="8" id="KW-1185">Reference proteome</keyword>
<name>A0A1V3JTW8_9PAST</name>
<feature type="binding site" evidence="3">
    <location>
        <begin position="305"/>
        <end position="308"/>
    </location>
    <ligand>
        <name>CTP</name>
        <dbReference type="ChEBI" id="CHEBI:37563"/>
    </ligand>
</feature>
<comment type="function">
    <text evidence="4">Catalyzes two steps in the biosynthesis of coenzyme A. In the first step cysteine is conjugated to 4'-phosphopantothenate to form 4-phosphopantothenoylcysteine, in the latter compound is decarboxylated to form 4'-phosphopantotheine.</text>
</comment>
<comment type="similarity">
    <text evidence="3 4">In the N-terminal section; belongs to the HFCD (homo-oligomeric flavin containing Cys decarboxylase) superfamily.</text>
</comment>
<evidence type="ECO:0000313" key="7">
    <source>
        <dbReference type="EMBL" id="OOF60252.1"/>
    </source>
</evidence>
<dbReference type="EMBL" id="MLHQ01000001">
    <property type="protein sequence ID" value="OOF60252.1"/>
    <property type="molecule type" value="Genomic_DNA"/>
</dbReference>
<feature type="binding site" evidence="3">
    <location>
        <begin position="273"/>
        <end position="275"/>
    </location>
    <ligand>
        <name>CTP</name>
        <dbReference type="ChEBI" id="CHEBI:37563"/>
    </ligand>
</feature>
<dbReference type="GO" id="GO:0015941">
    <property type="term" value="P:pantothenate catabolic process"/>
    <property type="evidence" value="ECO:0007669"/>
    <property type="project" value="InterPro"/>
</dbReference>
<comment type="catalytic activity">
    <reaction evidence="3 4">
        <text>(R)-4'-phosphopantothenate + L-cysteine + CTP = N-[(R)-4-phosphopantothenoyl]-L-cysteine + CMP + diphosphate + H(+)</text>
        <dbReference type="Rhea" id="RHEA:19397"/>
        <dbReference type="ChEBI" id="CHEBI:10986"/>
        <dbReference type="ChEBI" id="CHEBI:15378"/>
        <dbReference type="ChEBI" id="CHEBI:33019"/>
        <dbReference type="ChEBI" id="CHEBI:35235"/>
        <dbReference type="ChEBI" id="CHEBI:37563"/>
        <dbReference type="ChEBI" id="CHEBI:59458"/>
        <dbReference type="ChEBI" id="CHEBI:60377"/>
        <dbReference type="EC" id="6.3.2.5"/>
    </reaction>
</comment>
<dbReference type="Proteomes" id="UP000188602">
    <property type="component" value="Unassembled WGS sequence"/>
</dbReference>
<dbReference type="InterPro" id="IPR003382">
    <property type="entry name" value="Flavoprotein"/>
</dbReference>
<organism evidence="7 8">
    <name type="scientific">Rodentibacter myodis</name>
    <dbReference type="NCBI Taxonomy" id="1907939"/>
    <lineage>
        <taxon>Bacteria</taxon>
        <taxon>Pseudomonadati</taxon>
        <taxon>Pseudomonadota</taxon>
        <taxon>Gammaproteobacteria</taxon>
        <taxon>Pasteurellales</taxon>
        <taxon>Pasteurellaceae</taxon>
        <taxon>Rodentibacter</taxon>
    </lineage>
</organism>
<dbReference type="RefSeq" id="WP_077422736.1">
    <property type="nucleotide sequence ID" value="NZ_MLHQ01000001.1"/>
</dbReference>
<dbReference type="AlphaFoldDB" id="A0A1V3JTW8"/>
<protein>
    <recommendedName>
        <fullName evidence="3">Coenzyme A biosynthesis bifunctional protein CoaBC</fullName>
    </recommendedName>
    <alternativeName>
        <fullName evidence="3">DNA/pantothenate metabolism flavoprotein</fullName>
    </alternativeName>
    <alternativeName>
        <fullName evidence="3">Phosphopantothenoylcysteine synthetase/decarboxylase</fullName>
        <shortName evidence="3">PPCS-PPCDC</shortName>
    </alternativeName>
    <domain>
        <recommendedName>
            <fullName evidence="3">Phosphopantothenoylcysteine decarboxylase</fullName>
            <shortName evidence="3">PPC decarboxylase</shortName>
            <shortName evidence="3">PPC-DC</shortName>
            <ecNumber evidence="3">4.1.1.36</ecNumber>
        </recommendedName>
        <alternativeName>
            <fullName evidence="3">CoaC</fullName>
        </alternativeName>
    </domain>
    <domain>
        <recommendedName>
            <fullName evidence="3">Phosphopantothenate--cysteine ligase</fullName>
            <ecNumber evidence="3">6.3.2.5</ecNumber>
        </recommendedName>
        <alternativeName>
            <fullName evidence="3">CoaB</fullName>
        </alternativeName>
        <alternativeName>
            <fullName evidence="3">Phosphopantothenoylcysteine synthetase</fullName>
            <shortName evidence="3">PPC synthetase</shortName>
            <shortName evidence="3">PPC-S</shortName>
        </alternativeName>
    </domain>
</protein>
<keyword evidence="2 3" id="KW-0456">Lyase</keyword>
<feature type="binding site" evidence="3">
    <location>
        <position position="289"/>
    </location>
    <ligand>
        <name>CTP</name>
        <dbReference type="ChEBI" id="CHEBI:37563"/>
    </ligand>
</feature>
<dbReference type="OrthoDB" id="9802554at2"/>
<comment type="catalytic activity">
    <reaction evidence="3 4">
        <text>N-[(R)-4-phosphopantothenoyl]-L-cysteine + H(+) = (R)-4'-phosphopantetheine + CO2</text>
        <dbReference type="Rhea" id="RHEA:16793"/>
        <dbReference type="ChEBI" id="CHEBI:15378"/>
        <dbReference type="ChEBI" id="CHEBI:16526"/>
        <dbReference type="ChEBI" id="CHEBI:59458"/>
        <dbReference type="ChEBI" id="CHEBI:61723"/>
        <dbReference type="EC" id="4.1.1.36"/>
    </reaction>
</comment>
<feature type="region of interest" description="Phosphopantothenate--cysteine ligase" evidence="3">
    <location>
        <begin position="191"/>
        <end position="400"/>
    </location>
</feature>
<evidence type="ECO:0000313" key="8">
    <source>
        <dbReference type="Proteomes" id="UP000188602"/>
    </source>
</evidence>
<dbReference type="Pfam" id="PF02441">
    <property type="entry name" value="Flavoprotein"/>
    <property type="match status" value="1"/>
</dbReference>
<keyword evidence="1 3" id="KW-0210">Decarboxylase</keyword>
<feature type="domain" description="Flavoprotein" evidence="5">
    <location>
        <begin position="6"/>
        <end position="173"/>
    </location>
</feature>
<dbReference type="NCBIfam" id="TIGR00521">
    <property type="entry name" value="coaBC_dfp"/>
    <property type="match status" value="1"/>
</dbReference>
<proteinExistence type="inferred from homology"/>
<dbReference type="Pfam" id="PF04127">
    <property type="entry name" value="DFP"/>
    <property type="match status" value="1"/>
</dbReference>
<comment type="cofactor">
    <cofactor evidence="3">
        <name>Mg(2+)</name>
        <dbReference type="ChEBI" id="CHEBI:18420"/>
    </cofactor>
</comment>
<gene>
    <name evidence="3" type="primary">coaBC</name>
    <name evidence="7" type="ORF">BKL49_00745</name>
</gene>
<comment type="similarity">
    <text evidence="3 4">In the C-terminal section; belongs to the PPC synthetase family.</text>
</comment>
<sequence length="400" mass="42937">MDLSGKRIVVGMTGGIAAYKTIELTRLLRKNEAEVRVVLTPAAAEFVTPLTLQAISGNAVAQSLLDPQAELAMGHIELAKWAEAVVIAPASADFIARFTVGMANDLLSTLCLATAAPIFLAPAMNQQMFRQQITQQNLTALETRGVRLIGPNSGFQVCGDVGAGRMSEPMEILTALSTFFTQTQDLQGLNVAITAGPTREPIDPVRYISNHSSGKMGFAIAEAFAQRGANVTLISGPVNLATPKNVKRIDVISAQEMWQAALESAVKNQIFIGCAAVADYRIAEVANQKIKKSGDEMKITLIKNPDIIADVGHLSTSRPFTVGFAAETQNVADYAKDKLQRKKLDMICANDVSGGQVFNADENSLQLFWLGGGKTLSLKSKADLAVDLVNEILQQYQKSK</sequence>
<evidence type="ECO:0000259" key="6">
    <source>
        <dbReference type="Pfam" id="PF04127"/>
    </source>
</evidence>
<accession>A0A1V3JTW8</accession>
<dbReference type="EC" id="6.3.2.5" evidence="3"/>
<reference evidence="7 8" key="1">
    <citation type="submission" date="2016-10" db="EMBL/GenBank/DDBJ databases">
        <title>Rodentibacter gen. nov. and new species.</title>
        <authorList>
            <person name="Christensen H."/>
        </authorList>
    </citation>
    <scope>NUCLEOTIDE SEQUENCE [LARGE SCALE GENOMIC DNA]</scope>
    <source>
        <strain evidence="7 8">Ac151</strain>
    </source>
</reference>
<dbReference type="HAMAP" id="MF_02225">
    <property type="entry name" value="CoaBC"/>
    <property type="match status" value="1"/>
</dbReference>
<keyword evidence="3" id="KW-0479">Metal-binding</keyword>
<keyword evidence="3" id="KW-0460">Magnesium</keyword>
<feature type="binding site" evidence="3">
    <location>
        <position position="338"/>
    </location>
    <ligand>
        <name>CTP</name>
        <dbReference type="ChEBI" id="CHEBI:37563"/>
    </ligand>
</feature>
<keyword evidence="3 4" id="KW-0436">Ligase</keyword>
<keyword evidence="3 4" id="KW-0285">Flavoprotein</keyword>
<feature type="active site" description="Proton donor" evidence="3">
    <location>
        <position position="158"/>
    </location>
</feature>
<evidence type="ECO:0000256" key="1">
    <source>
        <dbReference type="ARBA" id="ARBA00022793"/>
    </source>
</evidence>
<evidence type="ECO:0000256" key="4">
    <source>
        <dbReference type="RuleBase" id="RU364078"/>
    </source>
</evidence>
<dbReference type="GO" id="GO:0004633">
    <property type="term" value="F:phosphopantothenoylcysteine decarboxylase activity"/>
    <property type="evidence" value="ECO:0007669"/>
    <property type="project" value="UniProtKB-UniRule"/>
</dbReference>
<comment type="pathway">
    <text evidence="3 4">Cofactor biosynthesis; coenzyme A biosynthesis; CoA from (R)-pantothenate: step 2/5.</text>
</comment>
<dbReference type="InterPro" id="IPR035929">
    <property type="entry name" value="CoaB-like_sf"/>
</dbReference>
<dbReference type="STRING" id="1907939.BKL49_00745"/>
<dbReference type="Gene3D" id="3.40.50.10300">
    <property type="entry name" value="CoaB-like"/>
    <property type="match status" value="1"/>
</dbReference>
<dbReference type="GO" id="GO:0046872">
    <property type="term" value="F:metal ion binding"/>
    <property type="evidence" value="ECO:0007669"/>
    <property type="project" value="UniProtKB-KW"/>
</dbReference>
<dbReference type="PANTHER" id="PTHR14359">
    <property type="entry name" value="HOMO-OLIGOMERIC FLAVIN CONTAINING CYS DECARBOXYLASE FAMILY"/>
    <property type="match status" value="1"/>
</dbReference>
<dbReference type="GO" id="GO:0004632">
    <property type="term" value="F:phosphopantothenate--cysteine ligase activity"/>
    <property type="evidence" value="ECO:0007669"/>
    <property type="project" value="UniProtKB-UniRule"/>
</dbReference>
<feature type="binding site" evidence="3">
    <location>
        <position position="279"/>
    </location>
    <ligand>
        <name>CTP</name>
        <dbReference type="ChEBI" id="CHEBI:37563"/>
    </ligand>
</feature>
<feature type="region of interest" description="Phosphopantothenoylcysteine decarboxylase" evidence="3">
    <location>
        <begin position="1"/>
        <end position="190"/>
    </location>
</feature>
<feature type="binding site" evidence="3">
    <location>
        <position position="342"/>
    </location>
    <ligand>
        <name>CTP</name>
        <dbReference type="ChEBI" id="CHEBI:37563"/>
    </ligand>
</feature>
<dbReference type="PANTHER" id="PTHR14359:SF6">
    <property type="entry name" value="PHOSPHOPANTOTHENOYLCYSTEINE DECARBOXYLASE"/>
    <property type="match status" value="1"/>
</dbReference>
<evidence type="ECO:0000259" key="5">
    <source>
        <dbReference type="Pfam" id="PF02441"/>
    </source>
</evidence>
<feature type="domain" description="DNA/pantothenate metabolism flavoprotein C-terminal" evidence="6">
    <location>
        <begin position="186"/>
        <end position="394"/>
    </location>
</feature>
<dbReference type="GO" id="GO:0071513">
    <property type="term" value="C:phosphopantothenoylcysteine decarboxylase complex"/>
    <property type="evidence" value="ECO:0007669"/>
    <property type="project" value="TreeGrafter"/>
</dbReference>
<dbReference type="InterPro" id="IPR036551">
    <property type="entry name" value="Flavin_trans-like"/>
</dbReference>
<dbReference type="SUPFAM" id="SSF102645">
    <property type="entry name" value="CoaB-like"/>
    <property type="match status" value="1"/>
</dbReference>
<dbReference type="InterPro" id="IPR005252">
    <property type="entry name" value="CoaBC"/>
</dbReference>
<evidence type="ECO:0000256" key="2">
    <source>
        <dbReference type="ARBA" id="ARBA00023239"/>
    </source>
</evidence>
<dbReference type="SUPFAM" id="SSF52507">
    <property type="entry name" value="Homo-oligomeric flavin-containing Cys decarboxylases, HFCD"/>
    <property type="match status" value="1"/>
</dbReference>